<dbReference type="PANTHER" id="PTHR39430">
    <property type="entry name" value="MEMBRANE-ASSOCIATED PROTEASE-RELATED"/>
    <property type="match status" value="1"/>
</dbReference>
<feature type="transmembrane region" description="Helical" evidence="1">
    <location>
        <begin position="98"/>
        <end position="122"/>
    </location>
</feature>
<evidence type="ECO:0000313" key="4">
    <source>
        <dbReference type="Proteomes" id="UP000198356"/>
    </source>
</evidence>
<keyword evidence="4" id="KW-1185">Reference proteome</keyword>
<evidence type="ECO:0000256" key="1">
    <source>
        <dbReference type="SAM" id="Phobius"/>
    </source>
</evidence>
<feature type="domain" description="CAAX prenyl protease 2/Lysostaphin resistance protein A-like" evidence="2">
    <location>
        <begin position="132"/>
        <end position="223"/>
    </location>
</feature>
<dbReference type="InterPro" id="IPR003675">
    <property type="entry name" value="Rce1/LyrA-like_dom"/>
</dbReference>
<feature type="transmembrane region" description="Helical" evidence="1">
    <location>
        <begin position="158"/>
        <end position="179"/>
    </location>
</feature>
<evidence type="ECO:0000259" key="2">
    <source>
        <dbReference type="Pfam" id="PF02517"/>
    </source>
</evidence>
<protein>
    <recommendedName>
        <fullName evidence="2">CAAX prenyl protease 2/Lysostaphin resistance protein A-like domain-containing protein</fullName>
    </recommendedName>
</protein>
<dbReference type="Proteomes" id="UP000198356">
    <property type="component" value="Unassembled WGS sequence"/>
</dbReference>
<keyword evidence="1" id="KW-0812">Transmembrane</keyword>
<feature type="transmembrane region" description="Helical" evidence="1">
    <location>
        <begin position="185"/>
        <end position="206"/>
    </location>
</feature>
<sequence length="291" mass="31960">MLNSRKGFEPGSTGLLSAGRHLQTRAVLWALFLFAFTFASMLASVFGSRWLQLNGNASYLPPILVPVAACWIYALLVRRFEARNAWELHIGSNLLPELALGFLFGGIFITAMWSVLCGLHLYKAHRGLWTQWFSDFVFDSYISAVVEELAFRAVLLRIFARLWGVRTAVLLSSLLFGLAHISHGSWLGVIGIAVNGGITMALLYVITGRLWMSIGMHLGYDFVETSVLGVASNHGLLLSETMSNAPAWLTGGSFGPDAAAPAMILGVMINIWLWHVAFGPRHTPTRVVKVL</sequence>
<dbReference type="Pfam" id="PF02517">
    <property type="entry name" value="Rce1-like"/>
    <property type="match status" value="1"/>
</dbReference>
<evidence type="ECO:0000313" key="3">
    <source>
        <dbReference type="EMBL" id="SNS81487.1"/>
    </source>
</evidence>
<gene>
    <name evidence="3" type="ORF">SAMN05421770_102430</name>
</gene>
<keyword evidence="1" id="KW-1133">Transmembrane helix</keyword>
<accession>A0A239HJF9</accession>
<dbReference type="RefSeq" id="WP_176441660.1">
    <property type="nucleotide sequence ID" value="NZ_FZOU01000002.1"/>
</dbReference>
<feature type="transmembrane region" description="Helical" evidence="1">
    <location>
        <begin position="26"/>
        <end position="47"/>
    </location>
</feature>
<feature type="transmembrane region" description="Helical" evidence="1">
    <location>
        <begin position="59"/>
        <end position="77"/>
    </location>
</feature>
<dbReference type="EMBL" id="FZOU01000002">
    <property type="protein sequence ID" value="SNS81487.1"/>
    <property type="molecule type" value="Genomic_DNA"/>
</dbReference>
<organism evidence="3 4">
    <name type="scientific">Granulicella rosea</name>
    <dbReference type="NCBI Taxonomy" id="474952"/>
    <lineage>
        <taxon>Bacteria</taxon>
        <taxon>Pseudomonadati</taxon>
        <taxon>Acidobacteriota</taxon>
        <taxon>Terriglobia</taxon>
        <taxon>Terriglobales</taxon>
        <taxon>Acidobacteriaceae</taxon>
        <taxon>Granulicella</taxon>
    </lineage>
</organism>
<proteinExistence type="predicted"/>
<dbReference type="GO" id="GO:0004175">
    <property type="term" value="F:endopeptidase activity"/>
    <property type="evidence" value="ECO:0007669"/>
    <property type="project" value="UniProtKB-ARBA"/>
</dbReference>
<dbReference type="GO" id="GO:0080120">
    <property type="term" value="P:CAAX-box protein maturation"/>
    <property type="evidence" value="ECO:0007669"/>
    <property type="project" value="UniProtKB-ARBA"/>
</dbReference>
<dbReference type="PANTHER" id="PTHR39430:SF1">
    <property type="entry name" value="PROTEASE"/>
    <property type="match status" value="1"/>
</dbReference>
<keyword evidence="1" id="KW-0472">Membrane</keyword>
<dbReference type="AlphaFoldDB" id="A0A239HJF9"/>
<name>A0A239HJF9_9BACT</name>
<reference evidence="3 4" key="1">
    <citation type="submission" date="2017-06" db="EMBL/GenBank/DDBJ databases">
        <authorList>
            <person name="Kim H.J."/>
            <person name="Triplett B.A."/>
        </authorList>
    </citation>
    <scope>NUCLEOTIDE SEQUENCE [LARGE SCALE GENOMIC DNA]</scope>
    <source>
        <strain evidence="3 4">DSM 18704</strain>
    </source>
</reference>